<dbReference type="Proteomes" id="UP000258309">
    <property type="component" value="Unassembled WGS sequence"/>
</dbReference>
<organism evidence="1 2">
    <name type="scientific">Scytalidium lignicola</name>
    <name type="common">Hyphomycete</name>
    <dbReference type="NCBI Taxonomy" id="5539"/>
    <lineage>
        <taxon>Eukaryota</taxon>
        <taxon>Fungi</taxon>
        <taxon>Dikarya</taxon>
        <taxon>Ascomycota</taxon>
        <taxon>Pezizomycotina</taxon>
        <taxon>Leotiomycetes</taxon>
        <taxon>Leotiomycetes incertae sedis</taxon>
        <taxon>Scytalidium</taxon>
    </lineage>
</organism>
<evidence type="ECO:0000313" key="1">
    <source>
        <dbReference type="EMBL" id="RFU27863.1"/>
    </source>
</evidence>
<keyword evidence="2" id="KW-1185">Reference proteome</keyword>
<accession>A0A3E2H4A9</accession>
<sequence length="97" mass="10543">MFTTASKDHTRVLAALILSLEGTIANDYALTRIGVELAREPLLDSILAQTGLKLDQAGMLEICSTSTGSMMKFIDMVNNKWGGIERLMEKELGLAAK</sequence>
<feature type="non-terminal residue" evidence="1">
    <location>
        <position position="1"/>
    </location>
</feature>
<dbReference type="GO" id="GO:0004721">
    <property type="term" value="F:phosphoprotein phosphatase activity"/>
    <property type="evidence" value="ECO:0007669"/>
    <property type="project" value="InterPro"/>
</dbReference>
<comment type="caution">
    <text evidence="1">The sequence shown here is derived from an EMBL/GenBank/DDBJ whole genome shotgun (WGS) entry which is preliminary data.</text>
</comment>
<dbReference type="Pfam" id="PF13350">
    <property type="entry name" value="Y_phosphatase3"/>
    <property type="match status" value="1"/>
</dbReference>
<reference evidence="1 2" key="1">
    <citation type="submission" date="2018-05" db="EMBL/GenBank/DDBJ databases">
        <title>Draft genome sequence of Scytalidium lignicola DSM 105466, a ubiquitous saprotrophic fungus.</title>
        <authorList>
            <person name="Buettner E."/>
            <person name="Gebauer A.M."/>
            <person name="Hofrichter M."/>
            <person name="Liers C."/>
            <person name="Kellner H."/>
        </authorList>
    </citation>
    <scope>NUCLEOTIDE SEQUENCE [LARGE SCALE GENOMIC DNA]</scope>
    <source>
        <strain evidence="1 2">DSM 105466</strain>
    </source>
</reference>
<proteinExistence type="predicted"/>
<dbReference type="EMBL" id="NCSJ02000186">
    <property type="protein sequence ID" value="RFU27863.1"/>
    <property type="molecule type" value="Genomic_DNA"/>
</dbReference>
<protein>
    <submittedName>
        <fullName evidence="1">Uncharacterized protein</fullName>
    </submittedName>
</protein>
<feature type="non-terminal residue" evidence="1">
    <location>
        <position position="97"/>
    </location>
</feature>
<dbReference type="Gene3D" id="3.90.190.10">
    <property type="entry name" value="Protein tyrosine phosphatase superfamily"/>
    <property type="match status" value="1"/>
</dbReference>
<name>A0A3E2H4A9_SCYLI</name>
<gene>
    <name evidence="1" type="ORF">B7463_g8462</name>
</gene>
<dbReference type="InterPro" id="IPR029021">
    <property type="entry name" value="Prot-tyrosine_phosphatase-like"/>
</dbReference>
<dbReference type="AlphaFoldDB" id="A0A3E2H4A9"/>
<dbReference type="OrthoDB" id="449382at2759"/>
<evidence type="ECO:0000313" key="2">
    <source>
        <dbReference type="Proteomes" id="UP000258309"/>
    </source>
</evidence>
<dbReference type="InterPro" id="IPR026893">
    <property type="entry name" value="Tyr/Ser_Pase_IphP-type"/>
</dbReference>